<evidence type="ECO:0000256" key="2">
    <source>
        <dbReference type="RuleBase" id="RU364072"/>
    </source>
</evidence>
<keyword evidence="2" id="KW-0443">Lipid metabolism</keyword>
<organism evidence="3 4">
    <name type="scientific">Mesorhizobium jarvisii</name>
    <dbReference type="NCBI Taxonomy" id="1777867"/>
    <lineage>
        <taxon>Bacteria</taxon>
        <taxon>Pseudomonadati</taxon>
        <taxon>Pseudomonadota</taxon>
        <taxon>Alphaproteobacteria</taxon>
        <taxon>Hyphomicrobiales</taxon>
        <taxon>Phyllobacteriaceae</taxon>
        <taxon>Mesorhizobium</taxon>
    </lineage>
</organism>
<protein>
    <recommendedName>
        <fullName evidence="2">Biotin carboxyl carrier protein of acetyl-CoA carboxylase</fullName>
    </recommendedName>
</protein>
<proteinExistence type="predicted"/>
<gene>
    <name evidence="3" type="ORF">D3242_26475</name>
</gene>
<evidence type="ECO:0000313" key="3">
    <source>
        <dbReference type="EMBL" id="RJT30255.1"/>
    </source>
</evidence>
<dbReference type="Proteomes" id="UP000275530">
    <property type="component" value="Unassembled WGS sequence"/>
</dbReference>
<dbReference type="GO" id="GO:0006633">
    <property type="term" value="P:fatty acid biosynthetic process"/>
    <property type="evidence" value="ECO:0007669"/>
    <property type="project" value="UniProtKB-UniPathway"/>
</dbReference>
<dbReference type="Pfam" id="PF00364">
    <property type="entry name" value="Biotin_lipoyl"/>
    <property type="match status" value="1"/>
</dbReference>
<dbReference type="CDD" id="cd06850">
    <property type="entry name" value="biotinyl_domain"/>
    <property type="match status" value="1"/>
</dbReference>
<keyword evidence="2" id="KW-0444">Lipid biosynthesis</keyword>
<keyword evidence="2" id="KW-0092">Biotin</keyword>
<keyword evidence="2" id="KW-0275">Fatty acid biosynthesis</keyword>
<comment type="function">
    <text evidence="1 2">This protein is a component of the acetyl coenzyme A carboxylase complex; first, biotin carboxylase catalyzes the carboxylation of the carrier protein and then the transcarboxylase transfers the carboxyl group to form malonyl-CoA.</text>
</comment>
<dbReference type="NCBIfam" id="NF005457">
    <property type="entry name" value="PRK07051.1"/>
    <property type="match status" value="1"/>
</dbReference>
<keyword evidence="2" id="KW-0276">Fatty acid metabolism</keyword>
<dbReference type="GO" id="GO:0003989">
    <property type="term" value="F:acetyl-CoA carboxylase activity"/>
    <property type="evidence" value="ECO:0007669"/>
    <property type="project" value="InterPro"/>
</dbReference>
<reference evidence="3 4" key="1">
    <citation type="submission" date="2018-09" db="EMBL/GenBank/DDBJ databases">
        <title>Mesorhizobium carmichaelinearum sp. nov. isolated from Carmichaelinea spp. root nodules in New Zealand.</title>
        <authorList>
            <person name="De Meyer S.E."/>
        </authorList>
    </citation>
    <scope>NUCLEOTIDE SEQUENCE [LARGE SCALE GENOMIC DNA]</scope>
    <source>
        <strain evidence="3 4">LMG 28313</strain>
    </source>
</reference>
<dbReference type="RefSeq" id="WP_019860193.1">
    <property type="nucleotide sequence ID" value="NZ_CP033507.1"/>
</dbReference>
<sequence>MAQILSPLPGTFYRSASPDQPPYKADGDAVSAGDVIGLIEVMKSFHEVRAETAGKNIRFLADNEEPIMAGAPIADLD</sequence>
<name>A0A6M7TET1_9HYPH</name>
<comment type="pathway">
    <text evidence="2">Lipid metabolism; fatty acid biosynthesis.</text>
</comment>
<dbReference type="SUPFAM" id="SSF51230">
    <property type="entry name" value="Single hybrid motif"/>
    <property type="match status" value="1"/>
</dbReference>
<dbReference type="PROSITE" id="PS50968">
    <property type="entry name" value="BIOTINYL_LIPOYL"/>
    <property type="match status" value="1"/>
</dbReference>
<dbReference type="PRINTS" id="PR01071">
    <property type="entry name" value="ACOABIOTINCC"/>
</dbReference>
<dbReference type="AlphaFoldDB" id="A0A6M7TET1"/>
<dbReference type="EMBL" id="QZXA01000011">
    <property type="protein sequence ID" value="RJT30255.1"/>
    <property type="molecule type" value="Genomic_DNA"/>
</dbReference>
<dbReference type="InterPro" id="IPR011053">
    <property type="entry name" value="Single_hybrid_motif"/>
</dbReference>
<comment type="caution">
    <text evidence="3">The sequence shown here is derived from an EMBL/GenBank/DDBJ whole genome shotgun (WGS) entry which is preliminary data.</text>
</comment>
<dbReference type="InterPro" id="IPR001249">
    <property type="entry name" value="AcCoA_biotinCC"/>
</dbReference>
<dbReference type="InterPro" id="IPR000089">
    <property type="entry name" value="Biotin_lipoyl"/>
</dbReference>
<evidence type="ECO:0000256" key="1">
    <source>
        <dbReference type="ARBA" id="ARBA00003761"/>
    </source>
</evidence>
<accession>A0A6M7TET1</accession>
<dbReference type="Gene3D" id="2.40.50.100">
    <property type="match status" value="1"/>
</dbReference>
<evidence type="ECO:0000313" key="4">
    <source>
        <dbReference type="Proteomes" id="UP000275530"/>
    </source>
</evidence>
<dbReference type="GO" id="GO:0009317">
    <property type="term" value="C:acetyl-CoA carboxylase complex"/>
    <property type="evidence" value="ECO:0007669"/>
    <property type="project" value="InterPro"/>
</dbReference>
<keyword evidence="4" id="KW-1185">Reference proteome</keyword>